<feature type="transmembrane region" description="Helical" evidence="1">
    <location>
        <begin position="12"/>
        <end position="35"/>
    </location>
</feature>
<organism evidence="2 3">
    <name type="scientific">Setaria italica</name>
    <name type="common">Foxtail millet</name>
    <name type="synonym">Panicum italicum</name>
    <dbReference type="NCBI Taxonomy" id="4555"/>
    <lineage>
        <taxon>Eukaryota</taxon>
        <taxon>Viridiplantae</taxon>
        <taxon>Streptophyta</taxon>
        <taxon>Embryophyta</taxon>
        <taxon>Tracheophyta</taxon>
        <taxon>Spermatophyta</taxon>
        <taxon>Magnoliopsida</taxon>
        <taxon>Liliopsida</taxon>
        <taxon>Poales</taxon>
        <taxon>Poaceae</taxon>
        <taxon>PACMAD clade</taxon>
        <taxon>Panicoideae</taxon>
        <taxon>Panicodae</taxon>
        <taxon>Paniceae</taxon>
        <taxon>Cenchrinae</taxon>
        <taxon>Setaria</taxon>
    </lineage>
</organism>
<dbReference type="AlphaFoldDB" id="K4A454"/>
<accession>K4A454</accession>
<dbReference type="EMBL" id="AGNK02001260">
    <property type="status" value="NOT_ANNOTATED_CDS"/>
    <property type="molecule type" value="Genomic_DNA"/>
</dbReference>
<keyword evidence="1" id="KW-0472">Membrane</keyword>
<dbReference type="Proteomes" id="UP000004995">
    <property type="component" value="Unassembled WGS sequence"/>
</dbReference>
<keyword evidence="1" id="KW-0812">Transmembrane</keyword>
<dbReference type="Gramene" id="KQL25883">
    <property type="protein sequence ID" value="KQL25883"/>
    <property type="gene ID" value="SETIT_033658mg"/>
</dbReference>
<reference evidence="2" key="2">
    <citation type="submission" date="2018-08" db="UniProtKB">
        <authorList>
            <consortium name="EnsemblPlants"/>
        </authorList>
    </citation>
    <scope>IDENTIFICATION</scope>
    <source>
        <strain evidence="2">Yugu1</strain>
    </source>
</reference>
<name>K4A454_SETIT</name>
<reference evidence="3" key="1">
    <citation type="journal article" date="2012" name="Nat. Biotechnol.">
        <title>Reference genome sequence of the model plant Setaria.</title>
        <authorList>
            <person name="Bennetzen J.L."/>
            <person name="Schmutz J."/>
            <person name="Wang H."/>
            <person name="Percifield R."/>
            <person name="Hawkins J."/>
            <person name="Pontaroli A.C."/>
            <person name="Estep M."/>
            <person name="Feng L."/>
            <person name="Vaughn J.N."/>
            <person name="Grimwood J."/>
            <person name="Jenkins J."/>
            <person name="Barry K."/>
            <person name="Lindquist E."/>
            <person name="Hellsten U."/>
            <person name="Deshpande S."/>
            <person name="Wang X."/>
            <person name="Wu X."/>
            <person name="Mitros T."/>
            <person name="Triplett J."/>
            <person name="Yang X."/>
            <person name="Ye C.Y."/>
            <person name="Mauro-Herrera M."/>
            <person name="Wang L."/>
            <person name="Li P."/>
            <person name="Sharma M."/>
            <person name="Sharma R."/>
            <person name="Ronald P.C."/>
            <person name="Panaud O."/>
            <person name="Kellogg E.A."/>
            <person name="Brutnell T.P."/>
            <person name="Doust A.N."/>
            <person name="Tuskan G.A."/>
            <person name="Rokhsar D."/>
            <person name="Devos K.M."/>
        </authorList>
    </citation>
    <scope>NUCLEOTIDE SEQUENCE [LARGE SCALE GENOMIC DNA]</scope>
    <source>
        <strain evidence="3">cv. Yugu1</strain>
    </source>
</reference>
<sequence length="37" mass="4224">MPTLEEMCLLDYFVLCCLFVKLILVSINTDAPIVYSI</sequence>
<proteinExistence type="predicted"/>
<evidence type="ECO:0000313" key="3">
    <source>
        <dbReference type="Proteomes" id="UP000004995"/>
    </source>
</evidence>
<evidence type="ECO:0000256" key="1">
    <source>
        <dbReference type="SAM" id="Phobius"/>
    </source>
</evidence>
<keyword evidence="3" id="KW-1185">Reference proteome</keyword>
<keyword evidence="1" id="KW-1133">Transmembrane helix</keyword>
<dbReference type="EnsemblPlants" id="KQL25883">
    <property type="protein sequence ID" value="KQL25883"/>
    <property type="gene ID" value="SETIT_033658mg"/>
</dbReference>
<dbReference type="InParanoid" id="K4A454"/>
<dbReference type="HOGENOM" id="CLU_3351939_0_0_1"/>
<protein>
    <submittedName>
        <fullName evidence="2">Uncharacterized protein</fullName>
    </submittedName>
</protein>
<evidence type="ECO:0000313" key="2">
    <source>
        <dbReference type="EnsemblPlants" id="KQL25883"/>
    </source>
</evidence>